<proteinExistence type="predicted"/>
<dbReference type="SUPFAM" id="SSF53448">
    <property type="entry name" value="Nucleotide-diphospho-sugar transferases"/>
    <property type="match status" value="1"/>
</dbReference>
<dbReference type="InterPro" id="IPR001173">
    <property type="entry name" value="Glyco_trans_2-like"/>
</dbReference>
<feature type="domain" description="Glycosyltransferase 2-like" evidence="1">
    <location>
        <begin position="8"/>
        <end position="156"/>
    </location>
</feature>
<dbReference type="Proteomes" id="UP001301442">
    <property type="component" value="Chromosome"/>
</dbReference>
<keyword evidence="2" id="KW-0328">Glycosyltransferase</keyword>
<dbReference type="EC" id="2.4.-.-" evidence="2"/>
<dbReference type="RefSeq" id="WP_348396309.1">
    <property type="nucleotide sequence ID" value="NZ_CP136600.1"/>
</dbReference>
<keyword evidence="2" id="KW-0808">Transferase</keyword>
<dbReference type="InterPro" id="IPR029044">
    <property type="entry name" value="Nucleotide-diphossugar_trans"/>
</dbReference>
<dbReference type="GO" id="GO:0016757">
    <property type="term" value="F:glycosyltransferase activity"/>
    <property type="evidence" value="ECO:0007669"/>
    <property type="project" value="UniProtKB-KW"/>
</dbReference>
<dbReference type="PANTHER" id="PTHR22916:SF3">
    <property type="entry name" value="UDP-GLCNAC:BETAGAL BETA-1,3-N-ACETYLGLUCOSAMINYLTRANSFERASE-LIKE PROTEIN 1"/>
    <property type="match status" value="1"/>
</dbReference>
<dbReference type="PANTHER" id="PTHR22916">
    <property type="entry name" value="GLYCOSYLTRANSFERASE"/>
    <property type="match status" value="1"/>
</dbReference>
<dbReference type="EMBL" id="CP136600">
    <property type="protein sequence ID" value="WOH37522.1"/>
    <property type="molecule type" value="Genomic_DNA"/>
</dbReference>
<evidence type="ECO:0000313" key="3">
    <source>
        <dbReference type="Proteomes" id="UP001301442"/>
    </source>
</evidence>
<sequence>MQKTPTVSIIMATYNSSGYLMDTINSILEQSYTDWELLITDDCSNDGTYRMLSALTAEHENIHVWQNKKNSGAAISRNNSIVNAKGRYIAFLDSDDIWHNKKLELHLQYMQQHQAGLSFTSYELIDENSAPLQKIVDKQDLGWVDYQNLLKKKATFGCSTVIVDTNLTGDFQMPLLRTGQDYATWLMLIKRVDKALHFPQTLTSYRITPGSISRNKFKKAKRQWQIYRQQEHLNLYNALINFLFYAYRAVFRR</sequence>
<keyword evidence="3" id="KW-1185">Reference proteome</keyword>
<dbReference type="Gene3D" id="3.90.550.10">
    <property type="entry name" value="Spore Coat Polysaccharide Biosynthesis Protein SpsA, Chain A"/>
    <property type="match status" value="1"/>
</dbReference>
<accession>A0ABZ0GQ78</accession>
<evidence type="ECO:0000313" key="2">
    <source>
        <dbReference type="EMBL" id="WOH37522.1"/>
    </source>
</evidence>
<gene>
    <name evidence="2" type="ORF">RI844_19510</name>
</gene>
<dbReference type="Pfam" id="PF00535">
    <property type="entry name" value="Glycos_transf_2"/>
    <property type="match status" value="1"/>
</dbReference>
<organism evidence="2 3">
    <name type="scientific">Thalassotalea fonticola</name>
    <dbReference type="NCBI Taxonomy" id="3065649"/>
    <lineage>
        <taxon>Bacteria</taxon>
        <taxon>Pseudomonadati</taxon>
        <taxon>Pseudomonadota</taxon>
        <taxon>Gammaproteobacteria</taxon>
        <taxon>Alteromonadales</taxon>
        <taxon>Colwelliaceae</taxon>
        <taxon>Thalassotalea</taxon>
    </lineage>
</organism>
<reference evidence="2 3" key="1">
    <citation type="submission" date="2023-09" db="EMBL/GenBank/DDBJ databases">
        <authorList>
            <person name="Qi X."/>
        </authorList>
    </citation>
    <scope>NUCLEOTIDE SEQUENCE [LARGE SCALE GENOMIC DNA]</scope>
    <source>
        <strain evidence="2 3">S1-1</strain>
    </source>
</reference>
<name>A0ABZ0GQ78_9GAMM</name>
<protein>
    <submittedName>
        <fullName evidence="2">Glycosyltransferase</fullName>
        <ecNumber evidence="2">2.4.-.-</ecNumber>
    </submittedName>
</protein>
<evidence type="ECO:0000259" key="1">
    <source>
        <dbReference type="Pfam" id="PF00535"/>
    </source>
</evidence>